<dbReference type="InterPro" id="IPR029069">
    <property type="entry name" value="HotDog_dom_sf"/>
</dbReference>
<dbReference type="PANTHER" id="PTHR31793">
    <property type="entry name" value="4-HYDROXYBENZOYL-COA THIOESTERASE FAMILY MEMBER"/>
    <property type="match status" value="1"/>
</dbReference>
<dbReference type="EMBL" id="MN079087">
    <property type="protein sequence ID" value="QEA04677.1"/>
    <property type="molecule type" value="Genomic_DNA"/>
</dbReference>
<gene>
    <name evidence="3" type="ORF">KBTEX_00985</name>
</gene>
<dbReference type="Gene3D" id="3.10.129.10">
    <property type="entry name" value="Hotdog Thioesterase"/>
    <property type="match status" value="1"/>
</dbReference>
<dbReference type="AlphaFoldDB" id="A0A5B8RD89"/>
<evidence type="ECO:0000256" key="1">
    <source>
        <dbReference type="ARBA" id="ARBA00005953"/>
    </source>
</evidence>
<accession>A0A5B8RD89</accession>
<dbReference type="SUPFAM" id="SSF54637">
    <property type="entry name" value="Thioesterase/thiol ester dehydrase-isomerase"/>
    <property type="match status" value="1"/>
</dbReference>
<evidence type="ECO:0008006" key="4">
    <source>
        <dbReference type="Google" id="ProtNLM"/>
    </source>
</evidence>
<name>A0A5B8RD89_9ZZZZ</name>
<comment type="similarity">
    <text evidence="1">Belongs to the 4-hydroxybenzoyl-CoA thioesterase family.</text>
</comment>
<proteinExistence type="inferred from homology"/>
<dbReference type="Pfam" id="PF13279">
    <property type="entry name" value="4HBT_2"/>
    <property type="match status" value="1"/>
</dbReference>
<keyword evidence="2" id="KW-0378">Hydrolase</keyword>
<organism evidence="3">
    <name type="scientific">uncultured organism</name>
    <dbReference type="NCBI Taxonomy" id="155900"/>
    <lineage>
        <taxon>unclassified sequences</taxon>
        <taxon>environmental samples</taxon>
    </lineage>
</organism>
<dbReference type="CDD" id="cd00586">
    <property type="entry name" value="4HBT"/>
    <property type="match status" value="1"/>
</dbReference>
<dbReference type="PANTHER" id="PTHR31793:SF27">
    <property type="entry name" value="NOVEL THIOESTERASE SUPERFAMILY DOMAIN AND SAPOSIN A-TYPE DOMAIN CONTAINING PROTEIN (0610012H03RIK)"/>
    <property type="match status" value="1"/>
</dbReference>
<dbReference type="GO" id="GO:0047617">
    <property type="term" value="F:fatty acyl-CoA hydrolase activity"/>
    <property type="evidence" value="ECO:0007669"/>
    <property type="project" value="TreeGrafter"/>
</dbReference>
<reference evidence="3" key="1">
    <citation type="submission" date="2019-06" db="EMBL/GenBank/DDBJ databases">
        <authorList>
            <person name="Murdoch R.W."/>
            <person name="Fathepure B."/>
        </authorList>
    </citation>
    <scope>NUCLEOTIDE SEQUENCE</scope>
</reference>
<evidence type="ECO:0000313" key="3">
    <source>
        <dbReference type="EMBL" id="QEA04677.1"/>
    </source>
</evidence>
<dbReference type="InterPro" id="IPR050563">
    <property type="entry name" value="4-hydroxybenzoyl-CoA_TE"/>
</dbReference>
<sequence>MARLKLPLPERFAFCHELDVRVTDLNFGGHMGNEMVLVYAQEARAALLRHHGYSESDIEGLGIIVADAVVVFRAEAFANDPLRIHVALDDFNRYGCDILYRLEHAGDGHEIARAKTGIVFFDYGERRIARAPQAFVERFAPAGE</sequence>
<evidence type="ECO:0000256" key="2">
    <source>
        <dbReference type="ARBA" id="ARBA00022801"/>
    </source>
</evidence>
<protein>
    <recommendedName>
        <fullName evidence="4">Thioesterase</fullName>
    </recommendedName>
</protein>